<proteinExistence type="inferred from homology"/>
<dbReference type="PANTHER" id="PTHR33932:SF4">
    <property type="entry name" value="NA(+)_H(+) ANTIPORTER SUBUNIT B"/>
    <property type="match status" value="1"/>
</dbReference>
<gene>
    <name evidence="9" type="ORF">GGQ63_000772</name>
</gene>
<dbReference type="RefSeq" id="WP_183852740.1">
    <property type="nucleotide sequence ID" value="NZ_JACHOO010000002.1"/>
</dbReference>
<comment type="subcellular location">
    <subcellularLocation>
        <location evidence="1">Cell membrane</location>
        <topology evidence="1">Multi-pass membrane protein</topology>
    </subcellularLocation>
</comment>
<dbReference type="NCBIfam" id="NF009162">
    <property type="entry name" value="PRK12508.1"/>
    <property type="match status" value="1"/>
</dbReference>
<evidence type="ECO:0000256" key="5">
    <source>
        <dbReference type="ARBA" id="ARBA00022989"/>
    </source>
</evidence>
<keyword evidence="5 7" id="KW-1133">Transmembrane helix</keyword>
<feature type="transmembrane region" description="Helical" evidence="7">
    <location>
        <begin position="109"/>
        <end position="134"/>
    </location>
</feature>
<keyword evidence="10" id="KW-1185">Reference proteome</keyword>
<evidence type="ECO:0000256" key="6">
    <source>
        <dbReference type="ARBA" id="ARBA00023136"/>
    </source>
</evidence>
<evidence type="ECO:0000256" key="7">
    <source>
        <dbReference type="SAM" id="Phobius"/>
    </source>
</evidence>
<sequence>MRLDIVLRVAAKLILPLMLVFALYVQFHGDYGPGGGFQAGAIAAGAVILYGLVYGLSAAQRLVPVAAVETMVPLGVLVFAAVGVAGLLLGDNYLDYDKLAHDAVHGQEWGVFLVEAGVFITVFSTMLAIFYAFAGRGIKE</sequence>
<evidence type="ECO:0000256" key="3">
    <source>
        <dbReference type="ARBA" id="ARBA00022475"/>
    </source>
</evidence>
<dbReference type="AlphaFoldDB" id="A0A7W9FJP9"/>
<accession>A0A7W9FJP9</accession>
<feature type="transmembrane region" description="Helical" evidence="7">
    <location>
        <begin position="39"/>
        <end position="59"/>
    </location>
</feature>
<evidence type="ECO:0000259" key="8">
    <source>
        <dbReference type="Pfam" id="PF04039"/>
    </source>
</evidence>
<evidence type="ECO:0000256" key="1">
    <source>
        <dbReference type="ARBA" id="ARBA00004651"/>
    </source>
</evidence>
<evidence type="ECO:0000256" key="2">
    <source>
        <dbReference type="ARBA" id="ARBA00009425"/>
    </source>
</evidence>
<keyword evidence="3" id="KW-1003">Cell membrane</keyword>
<dbReference type="Proteomes" id="UP000523821">
    <property type="component" value="Unassembled WGS sequence"/>
</dbReference>
<keyword evidence="6 7" id="KW-0472">Membrane</keyword>
<reference evidence="9 10" key="1">
    <citation type="submission" date="2020-08" db="EMBL/GenBank/DDBJ databases">
        <title>Genomic Encyclopedia of Type Strains, Phase IV (KMG-IV): sequencing the most valuable type-strain genomes for metagenomic binning, comparative biology and taxonomic classification.</title>
        <authorList>
            <person name="Goeker M."/>
        </authorList>
    </citation>
    <scope>NUCLEOTIDE SEQUENCE [LARGE SCALE GENOMIC DNA]</scope>
    <source>
        <strain evidence="9 10">DSM 16268</strain>
    </source>
</reference>
<protein>
    <submittedName>
        <fullName evidence="9">Multicomponent Na+:H+ antiporter subunit B</fullName>
    </submittedName>
</protein>
<dbReference type="InterPro" id="IPR007182">
    <property type="entry name" value="MnhB"/>
</dbReference>
<dbReference type="EMBL" id="JACHOO010000002">
    <property type="protein sequence ID" value="MBB5751720.1"/>
    <property type="molecule type" value="Genomic_DNA"/>
</dbReference>
<dbReference type="Pfam" id="PF04039">
    <property type="entry name" value="MnhB"/>
    <property type="match status" value="1"/>
</dbReference>
<evidence type="ECO:0000256" key="4">
    <source>
        <dbReference type="ARBA" id="ARBA00022692"/>
    </source>
</evidence>
<organism evidence="9 10">
    <name type="scientific">Prosthecomicrobium pneumaticum</name>
    <dbReference type="NCBI Taxonomy" id="81895"/>
    <lineage>
        <taxon>Bacteria</taxon>
        <taxon>Pseudomonadati</taxon>
        <taxon>Pseudomonadota</taxon>
        <taxon>Alphaproteobacteria</taxon>
        <taxon>Hyphomicrobiales</taxon>
        <taxon>Kaistiaceae</taxon>
        <taxon>Prosthecomicrobium</taxon>
    </lineage>
</organism>
<dbReference type="PANTHER" id="PTHR33932">
    <property type="entry name" value="NA(+)/H(+) ANTIPORTER SUBUNIT B"/>
    <property type="match status" value="1"/>
</dbReference>
<name>A0A7W9FJP9_9HYPH</name>
<evidence type="ECO:0000313" key="10">
    <source>
        <dbReference type="Proteomes" id="UP000523821"/>
    </source>
</evidence>
<dbReference type="GO" id="GO:0005886">
    <property type="term" value="C:plasma membrane"/>
    <property type="evidence" value="ECO:0007669"/>
    <property type="project" value="UniProtKB-SubCell"/>
</dbReference>
<feature type="domain" description="Na+/H+ antiporter MnhB subunit-related protein" evidence="8">
    <location>
        <begin position="6"/>
        <end position="127"/>
    </location>
</feature>
<comment type="similarity">
    <text evidence="2">Belongs to the CPA3 antiporters (TC 2.A.63) subunit B family.</text>
</comment>
<comment type="caution">
    <text evidence="9">The sequence shown here is derived from an EMBL/GenBank/DDBJ whole genome shotgun (WGS) entry which is preliminary data.</text>
</comment>
<feature type="transmembrane region" description="Helical" evidence="7">
    <location>
        <begin position="71"/>
        <end position="89"/>
    </location>
</feature>
<dbReference type="InterPro" id="IPR050622">
    <property type="entry name" value="CPA3_antiporter_subunitB"/>
</dbReference>
<evidence type="ECO:0000313" key="9">
    <source>
        <dbReference type="EMBL" id="MBB5751720.1"/>
    </source>
</evidence>
<keyword evidence="4 7" id="KW-0812">Transmembrane</keyword>
<feature type="transmembrane region" description="Helical" evidence="7">
    <location>
        <begin position="9"/>
        <end position="27"/>
    </location>
</feature>